<name>A0A2S9WTZ0_9FLAO</name>
<dbReference type="AlphaFoldDB" id="A0A2S9WTZ0"/>
<protein>
    <recommendedName>
        <fullName evidence="4">Beta-carotene 15,15'-monooxygenase</fullName>
    </recommendedName>
</protein>
<evidence type="ECO:0000313" key="3">
    <source>
        <dbReference type="Proteomes" id="UP000239532"/>
    </source>
</evidence>
<keyword evidence="3" id="KW-1185">Reference proteome</keyword>
<keyword evidence="1" id="KW-1133">Transmembrane helix</keyword>
<keyword evidence="1" id="KW-0472">Membrane</keyword>
<feature type="transmembrane region" description="Helical" evidence="1">
    <location>
        <begin position="168"/>
        <end position="193"/>
    </location>
</feature>
<dbReference type="RefSeq" id="WP_105982723.1">
    <property type="nucleotide sequence ID" value="NZ_MQUC01000003.1"/>
</dbReference>
<reference evidence="2 3" key="1">
    <citation type="submission" date="2016-11" db="EMBL/GenBank/DDBJ databases">
        <title>Trade-off between light-utilization and light-protection in marine flavobacteria.</title>
        <authorList>
            <person name="Kumagai Y."/>
        </authorList>
    </citation>
    <scope>NUCLEOTIDE SEQUENCE [LARGE SCALE GENOMIC DNA]</scope>
    <source>
        <strain evidence="2 3">JCM 17109</strain>
    </source>
</reference>
<proteinExistence type="predicted"/>
<sequence>MDQLDMLKSKWQSQKSDYPTYTAQQLTGLIAKKSSSIVKWIFYIGIGEFVLLTLINIFYMDGENVQGYVAALGEPLYYGSYIFSYVVVLFFIHRFWINYKNISADQPARKLMKNILKTRRTMKWYIWYNLIFIMIFGIIGAVMLLFNSPEFSELINSTEFQEHKVRFMAGYITVMVLFFAVFCAIIYGIYSLIYGILLRRLKRNYEELKKMEV</sequence>
<dbReference type="EMBL" id="MQUC01000003">
    <property type="protein sequence ID" value="PRP66941.1"/>
    <property type="molecule type" value="Genomic_DNA"/>
</dbReference>
<dbReference type="OrthoDB" id="709028at2"/>
<evidence type="ECO:0000256" key="1">
    <source>
        <dbReference type="SAM" id="Phobius"/>
    </source>
</evidence>
<evidence type="ECO:0000313" key="2">
    <source>
        <dbReference type="EMBL" id="PRP66941.1"/>
    </source>
</evidence>
<comment type="caution">
    <text evidence="2">The sequence shown here is derived from an EMBL/GenBank/DDBJ whole genome shotgun (WGS) entry which is preliminary data.</text>
</comment>
<organism evidence="2 3">
    <name type="scientific">Nonlabens agnitus</name>
    <dbReference type="NCBI Taxonomy" id="870484"/>
    <lineage>
        <taxon>Bacteria</taxon>
        <taxon>Pseudomonadati</taxon>
        <taxon>Bacteroidota</taxon>
        <taxon>Flavobacteriia</taxon>
        <taxon>Flavobacteriales</taxon>
        <taxon>Flavobacteriaceae</taxon>
        <taxon>Nonlabens</taxon>
    </lineage>
</organism>
<feature type="transmembrane region" description="Helical" evidence="1">
    <location>
        <begin position="79"/>
        <end position="97"/>
    </location>
</feature>
<evidence type="ECO:0008006" key="4">
    <source>
        <dbReference type="Google" id="ProtNLM"/>
    </source>
</evidence>
<dbReference type="Proteomes" id="UP000239532">
    <property type="component" value="Unassembled WGS sequence"/>
</dbReference>
<gene>
    <name evidence="2" type="ORF">BST86_07435</name>
</gene>
<feature type="transmembrane region" description="Helical" evidence="1">
    <location>
        <begin position="40"/>
        <end position="59"/>
    </location>
</feature>
<keyword evidence="1" id="KW-0812">Transmembrane</keyword>
<accession>A0A2S9WTZ0</accession>
<feature type="transmembrane region" description="Helical" evidence="1">
    <location>
        <begin position="126"/>
        <end position="148"/>
    </location>
</feature>